<dbReference type="AlphaFoldDB" id="A0AAV4ABJ1"/>
<dbReference type="Proteomes" id="UP000735302">
    <property type="component" value="Unassembled WGS sequence"/>
</dbReference>
<accession>A0AAV4ABJ1</accession>
<evidence type="ECO:0000256" key="1">
    <source>
        <dbReference type="SAM" id="MobiDB-lite"/>
    </source>
</evidence>
<keyword evidence="3" id="KW-1185">Reference proteome</keyword>
<evidence type="ECO:0000313" key="2">
    <source>
        <dbReference type="EMBL" id="GFO04628.1"/>
    </source>
</evidence>
<feature type="region of interest" description="Disordered" evidence="1">
    <location>
        <begin position="33"/>
        <end position="76"/>
    </location>
</feature>
<evidence type="ECO:0000313" key="3">
    <source>
        <dbReference type="Proteomes" id="UP000735302"/>
    </source>
</evidence>
<comment type="caution">
    <text evidence="2">The sequence shown here is derived from an EMBL/GenBank/DDBJ whole genome shotgun (WGS) entry which is preliminary data.</text>
</comment>
<gene>
    <name evidence="2" type="ORF">PoB_003113300</name>
</gene>
<feature type="compositionally biased region" description="Polar residues" evidence="1">
    <location>
        <begin position="65"/>
        <end position="76"/>
    </location>
</feature>
<name>A0AAV4ABJ1_9GAST</name>
<dbReference type="EMBL" id="BLXT01003740">
    <property type="protein sequence ID" value="GFO04628.1"/>
    <property type="molecule type" value="Genomic_DNA"/>
</dbReference>
<proteinExistence type="predicted"/>
<protein>
    <submittedName>
        <fullName evidence="2">Uncharacterized protein</fullName>
    </submittedName>
</protein>
<organism evidence="2 3">
    <name type="scientific">Plakobranchus ocellatus</name>
    <dbReference type="NCBI Taxonomy" id="259542"/>
    <lineage>
        <taxon>Eukaryota</taxon>
        <taxon>Metazoa</taxon>
        <taxon>Spiralia</taxon>
        <taxon>Lophotrochozoa</taxon>
        <taxon>Mollusca</taxon>
        <taxon>Gastropoda</taxon>
        <taxon>Heterobranchia</taxon>
        <taxon>Euthyneura</taxon>
        <taxon>Panpulmonata</taxon>
        <taxon>Sacoglossa</taxon>
        <taxon>Placobranchoidea</taxon>
        <taxon>Plakobranchidae</taxon>
        <taxon>Plakobranchus</taxon>
    </lineage>
</organism>
<sequence>MQRGTNPTLLNIKFKKLRVRSRARLGDIWNWMLPSGSEHTSGGVDNNYRGDTGADDNDYGEHNYSKNSKVAQPTTA</sequence>
<reference evidence="2 3" key="1">
    <citation type="journal article" date="2021" name="Elife">
        <title>Chloroplast acquisition without the gene transfer in kleptoplastic sea slugs, Plakobranchus ocellatus.</title>
        <authorList>
            <person name="Maeda T."/>
            <person name="Takahashi S."/>
            <person name="Yoshida T."/>
            <person name="Shimamura S."/>
            <person name="Takaki Y."/>
            <person name="Nagai Y."/>
            <person name="Toyoda A."/>
            <person name="Suzuki Y."/>
            <person name="Arimoto A."/>
            <person name="Ishii H."/>
            <person name="Satoh N."/>
            <person name="Nishiyama T."/>
            <person name="Hasebe M."/>
            <person name="Maruyama T."/>
            <person name="Minagawa J."/>
            <person name="Obokata J."/>
            <person name="Shigenobu S."/>
        </authorList>
    </citation>
    <scope>NUCLEOTIDE SEQUENCE [LARGE SCALE GENOMIC DNA]</scope>
</reference>